<dbReference type="InterPro" id="IPR001119">
    <property type="entry name" value="SLH_dom"/>
</dbReference>
<evidence type="ECO:0000313" key="12">
    <source>
        <dbReference type="EMBL" id="MED1203296.1"/>
    </source>
</evidence>
<dbReference type="InterPro" id="IPR010435">
    <property type="entry name" value="C5a/SBT2-like_Fn3"/>
</dbReference>
<keyword evidence="7 8" id="KW-0720">Serine protease</keyword>
<accession>A0ABU6MF67</accession>
<dbReference type="SUPFAM" id="SSF52743">
    <property type="entry name" value="Subtilisin-like"/>
    <property type="match status" value="1"/>
</dbReference>
<feature type="domain" description="SLH" evidence="11">
    <location>
        <begin position="1346"/>
        <end position="1404"/>
    </location>
</feature>
<evidence type="ECO:0000259" key="11">
    <source>
        <dbReference type="PROSITE" id="PS51272"/>
    </source>
</evidence>
<dbReference type="PROSITE" id="PS00136">
    <property type="entry name" value="SUBTILASE_ASP"/>
    <property type="match status" value="1"/>
</dbReference>
<feature type="active site" description="Charge relay system" evidence="8">
    <location>
        <position position="577"/>
    </location>
</feature>
<feature type="chain" id="PRO_5045962229" evidence="10">
    <location>
        <begin position="23"/>
        <end position="1404"/>
    </location>
</feature>
<dbReference type="InterPro" id="IPR022398">
    <property type="entry name" value="Peptidase_S8_His-AS"/>
</dbReference>
<dbReference type="Pfam" id="PF06280">
    <property type="entry name" value="fn3_5"/>
    <property type="match status" value="1"/>
</dbReference>
<dbReference type="InterPro" id="IPR000209">
    <property type="entry name" value="Peptidase_S8/S53_dom"/>
</dbReference>
<dbReference type="Pfam" id="PF05922">
    <property type="entry name" value="Inhibitor_I9"/>
    <property type="match status" value="1"/>
</dbReference>
<evidence type="ECO:0000256" key="10">
    <source>
        <dbReference type="SAM" id="SignalP"/>
    </source>
</evidence>
<dbReference type="PROSITE" id="PS51892">
    <property type="entry name" value="SUBTILASE"/>
    <property type="match status" value="1"/>
</dbReference>
<gene>
    <name evidence="12" type="ORF">P4T90_09410</name>
</gene>
<dbReference type="Gene3D" id="3.40.50.200">
    <property type="entry name" value="Peptidase S8/S53 domain"/>
    <property type="match status" value="1"/>
</dbReference>
<evidence type="ECO:0000256" key="9">
    <source>
        <dbReference type="RuleBase" id="RU003355"/>
    </source>
</evidence>
<feature type="domain" description="SLH" evidence="11">
    <location>
        <begin position="1288"/>
        <end position="1345"/>
    </location>
</feature>
<dbReference type="CDD" id="cd07475">
    <property type="entry name" value="Peptidases_S8_C5a_Peptidase"/>
    <property type="match status" value="1"/>
</dbReference>
<dbReference type="Pfam" id="PF00082">
    <property type="entry name" value="Peptidase_S8"/>
    <property type="match status" value="1"/>
</dbReference>
<keyword evidence="4 10" id="KW-0732">Signal</keyword>
<dbReference type="InterPro" id="IPR003137">
    <property type="entry name" value="PA_domain"/>
</dbReference>
<evidence type="ECO:0000256" key="6">
    <source>
        <dbReference type="ARBA" id="ARBA00022801"/>
    </source>
</evidence>
<dbReference type="Gene3D" id="2.60.40.4070">
    <property type="match status" value="1"/>
</dbReference>
<evidence type="ECO:0000256" key="4">
    <source>
        <dbReference type="ARBA" id="ARBA00022729"/>
    </source>
</evidence>
<feature type="active site" description="Charge relay system" evidence="8">
    <location>
        <position position="187"/>
    </location>
</feature>
<protein>
    <submittedName>
        <fullName evidence="12">S8 family serine peptidase</fullName>
    </submittedName>
</protein>
<evidence type="ECO:0000256" key="7">
    <source>
        <dbReference type="ARBA" id="ARBA00022825"/>
    </source>
</evidence>
<dbReference type="InterPro" id="IPR034216">
    <property type="entry name" value="C5a_Peptidase"/>
</dbReference>
<feature type="signal peptide" evidence="10">
    <location>
        <begin position="1"/>
        <end position="22"/>
    </location>
</feature>
<evidence type="ECO:0000313" key="13">
    <source>
        <dbReference type="Proteomes" id="UP001341444"/>
    </source>
</evidence>
<dbReference type="RefSeq" id="WP_066269124.1">
    <property type="nucleotide sequence ID" value="NZ_JARMAB010000012.1"/>
</dbReference>
<feature type="domain" description="SLH" evidence="11">
    <location>
        <begin position="1223"/>
        <end position="1286"/>
    </location>
</feature>
<evidence type="ECO:0000256" key="1">
    <source>
        <dbReference type="ARBA" id="ARBA00011073"/>
    </source>
</evidence>
<feature type="active site" description="Charge relay system" evidence="8">
    <location>
        <position position="253"/>
    </location>
</feature>
<dbReference type="InterPro" id="IPR036852">
    <property type="entry name" value="Peptidase_S8/S53_dom_sf"/>
</dbReference>
<keyword evidence="6 8" id="KW-0378">Hydrolase</keyword>
<dbReference type="Gene3D" id="2.60.40.10">
    <property type="entry name" value="Immunoglobulins"/>
    <property type="match status" value="1"/>
</dbReference>
<dbReference type="Pfam" id="PF02225">
    <property type="entry name" value="PA"/>
    <property type="match status" value="1"/>
</dbReference>
<evidence type="ECO:0000256" key="3">
    <source>
        <dbReference type="ARBA" id="ARBA00022670"/>
    </source>
</evidence>
<keyword evidence="5" id="KW-0677">Repeat</keyword>
<dbReference type="InterPro" id="IPR010259">
    <property type="entry name" value="S8pro/Inhibitor_I9"/>
</dbReference>
<keyword evidence="2" id="KW-0964">Secreted</keyword>
<reference evidence="12 13" key="1">
    <citation type="submission" date="2023-03" db="EMBL/GenBank/DDBJ databases">
        <title>Bacillus Genome Sequencing.</title>
        <authorList>
            <person name="Dunlap C."/>
        </authorList>
    </citation>
    <scope>NUCLEOTIDE SEQUENCE [LARGE SCALE GENOMIC DNA]</scope>
    <source>
        <strain evidence="12 13">B-23453</strain>
    </source>
</reference>
<dbReference type="PROSITE" id="PS00137">
    <property type="entry name" value="SUBTILASE_HIS"/>
    <property type="match status" value="1"/>
</dbReference>
<dbReference type="PANTHER" id="PTHR43399">
    <property type="entry name" value="SUBTILISIN-RELATED"/>
    <property type="match status" value="1"/>
</dbReference>
<dbReference type="InterPro" id="IPR023828">
    <property type="entry name" value="Peptidase_S8_Ser-AS"/>
</dbReference>
<dbReference type="InterPro" id="IPR046450">
    <property type="entry name" value="PA_dom_sf"/>
</dbReference>
<dbReference type="InterPro" id="IPR015500">
    <property type="entry name" value="Peptidase_S8_subtilisin-rel"/>
</dbReference>
<dbReference type="InterPro" id="IPR013783">
    <property type="entry name" value="Ig-like_fold"/>
</dbReference>
<dbReference type="InterPro" id="IPR023827">
    <property type="entry name" value="Peptidase_S8_Asp-AS"/>
</dbReference>
<dbReference type="CDD" id="cd02133">
    <property type="entry name" value="PA_C5a_like"/>
    <property type="match status" value="1"/>
</dbReference>
<organism evidence="12 13">
    <name type="scientific">Heyndrickxia acidicola</name>
    <dbReference type="NCBI Taxonomy" id="209389"/>
    <lineage>
        <taxon>Bacteria</taxon>
        <taxon>Bacillati</taxon>
        <taxon>Bacillota</taxon>
        <taxon>Bacilli</taxon>
        <taxon>Bacillales</taxon>
        <taxon>Bacillaceae</taxon>
        <taxon>Heyndrickxia</taxon>
    </lineage>
</organism>
<keyword evidence="13" id="KW-1185">Reference proteome</keyword>
<dbReference type="SUPFAM" id="SSF52025">
    <property type="entry name" value="PA domain"/>
    <property type="match status" value="1"/>
</dbReference>
<dbReference type="Proteomes" id="UP001341444">
    <property type="component" value="Unassembled WGS sequence"/>
</dbReference>
<dbReference type="PROSITE" id="PS00138">
    <property type="entry name" value="SUBTILASE_SER"/>
    <property type="match status" value="1"/>
</dbReference>
<comment type="similarity">
    <text evidence="1 8 9">Belongs to the peptidase S8 family.</text>
</comment>
<evidence type="ECO:0000256" key="8">
    <source>
        <dbReference type="PROSITE-ProRule" id="PRU01240"/>
    </source>
</evidence>
<proteinExistence type="inferred from homology"/>
<sequence>MLKRSAALLFILLFAFSSTALGAGAAAKVLPEAGKRAGILKPVLKPTMDPNKKVRIIVELTSAPSITYATKKGVKFSELSLSTKKSLEQNALEKQDDVKNQIRKKAVAASYINSFTTVLNGFSAEVKYKDIDQIKQIPDVQKVYIANEYKRPAEMPEMKYSKELVQAQEAWKSSGYKGEGMVVGIIDTGIDSTHRDMVLSKDTQPKLTPDKVSQIISANKLPGKYYTSKVPYGYNYMDQNSEIRDLGPGATMHGMHVSGIVAANGDEDNGGIKGIAPEAQLLALKVFSNNPENTSTYGDIYIKALDDAIKLGADVINMSLGSSAGFTSPDDPEQQAVTRAVDNGVLMSISAGNDAFFGDNQSVLGQNPDYGVSASPGLSTDSIEVASYENSFVDMDDLQYDAGGDKGTAVYTSAGSANPNDFVQKSFKVVPAGVGNPADFKGEDFTGKFALVQRGQIGFVDKALNAQNAGAEGVIIYNNVDGLTIMATDPKITIPQLFMQKNDGDKLRAALDSGKDVTITFNGEKQKTANPEAGKMSDFSSWGLTPELDFKPDITAPGGEILSTLNDNSYGIMSGTSMAAPQVSGGAAIVLERVDKEFKLKNRDRVQRAKNLLMNTAKPILFGGTYVSPRRQGAGLMQINNALTTPTIVTNTTTNEAKVALKQINGNTATFQLKAQNFSDKAVQYEVQANAQTDNLEDNNGITVVEPNAVAAKDLGAIATVNGSDKTTIEIPANGSVAFTVTVDLTSVDQELASKFVNGYWVEGFVTLKDPTDTNPDLHVPYSGFKGEWDKAPILDKPNWDADSFYGMTGLGTSAGSDFDFLGQDYQAESKTPGKLYLDPNRDAFSPNGDGSQDNVIPILSFLRNAKQVKFNVLDKDKHVIRTLRTENFVSKNYDSANPYTFDPDWGWDGTVNGKPVAEGQYYYQVQSVIDYPGAKWQTVDFPVKVDDTPPTVDASFNRATQTVTAHAADNKNGSGIAYWDVLIDGNSVGAYLSDKDTSYQLKKKLSSDQELTVVAVDNAGNATFAEVSGAVDKTKPEVHMLTPKYLGVSDSKDVKVTGYVTDKSGVRSFEVNGKSVKLTYDSSQDQYLFNTTIHYTKDGVYDIQAAAVDRAGNKGEISQRFLLDSTAPKVFLSDAHYVKSYVNSIHLSIGVSDAFDGVRVYLDDDEIYHHNLSSPYRVTNFKKTISADLKLSSGHNIHTVKVVDTAGHTTTTTFDVYKTSRSPKHYKDVSRSHWAFEEINTLSVMGILTGGTSTMFEPAKDVTRLEAAKMMVRALGLSTSNLPAPKYSDISKLKKSDPEGYKAIAALTDEGLMSGSKGKFNPQGSLTRGELAKLLVQAFELEGSASQTFKDVKKGNPFAPYVSIAVSNHVMNPYKDGSFNVSKKVTRADFALYLARVFDDRFK</sequence>
<keyword evidence="3 8" id="KW-0645">Protease</keyword>
<dbReference type="Pfam" id="PF00395">
    <property type="entry name" value="SLH"/>
    <property type="match status" value="3"/>
</dbReference>
<evidence type="ECO:0000256" key="2">
    <source>
        <dbReference type="ARBA" id="ARBA00022525"/>
    </source>
</evidence>
<evidence type="ECO:0000256" key="5">
    <source>
        <dbReference type="ARBA" id="ARBA00022737"/>
    </source>
</evidence>
<dbReference type="Gene3D" id="2.60.40.1710">
    <property type="entry name" value="Subtilisin-like superfamily"/>
    <property type="match status" value="1"/>
</dbReference>
<dbReference type="PROSITE" id="PS51272">
    <property type="entry name" value="SLH"/>
    <property type="match status" value="3"/>
</dbReference>
<dbReference type="EMBL" id="JARMAB010000012">
    <property type="protein sequence ID" value="MED1203296.1"/>
    <property type="molecule type" value="Genomic_DNA"/>
</dbReference>
<name>A0ABU6MF67_9BACI</name>
<dbReference type="InterPro" id="IPR051048">
    <property type="entry name" value="Peptidase_S8/S53_subtilisin"/>
</dbReference>
<dbReference type="PRINTS" id="PR00723">
    <property type="entry name" value="SUBTILISIN"/>
</dbReference>
<comment type="caution">
    <text evidence="12">The sequence shown here is derived from an EMBL/GenBank/DDBJ whole genome shotgun (WGS) entry which is preliminary data.</text>
</comment>
<dbReference type="PANTHER" id="PTHR43399:SF4">
    <property type="entry name" value="CELL WALL-ASSOCIATED PROTEASE"/>
    <property type="match status" value="1"/>
</dbReference>
<dbReference type="Gene3D" id="3.50.30.30">
    <property type="match status" value="1"/>
</dbReference>